<dbReference type="Pfam" id="PF04326">
    <property type="entry name" value="SLFN_AlbA_2"/>
    <property type="match status" value="1"/>
</dbReference>
<dbReference type="InterPro" id="IPR038461">
    <property type="entry name" value="Schlafen_AlbA_2_dom_sf"/>
</dbReference>
<sequence length="230" mass="25027">MSDQDDLAEILGTRETPMLEFKREVNREGRRGDAIGKAVCAMANDLCGKGGGDILIGVNDKGEPVDGVDTRDVTLRALTEFRDDGLILDRPSLTVRVALFRGKPVIRMRVEASATPPVRYNGVVYVRPGPTTRQAGREDERVLSERRRAVDGPFDTRARGRSTLADLDLDLFRHSYLPAMIDPEVIEENGRPLTTQPASLHLATPDGIPTALGLLVVGLDPSSDIPGAYV</sequence>
<comment type="caution">
    <text evidence="2">The sequence shown here is derived from an EMBL/GenBank/DDBJ whole genome shotgun (WGS) entry which is preliminary data.</text>
</comment>
<dbReference type="InterPro" id="IPR007421">
    <property type="entry name" value="Schlafen_AlbA_2_dom"/>
</dbReference>
<dbReference type="Proteomes" id="UP001577267">
    <property type="component" value="Unassembled WGS sequence"/>
</dbReference>
<evidence type="ECO:0000259" key="1">
    <source>
        <dbReference type="Pfam" id="PF04326"/>
    </source>
</evidence>
<accession>A0ABV4ZP69</accession>
<protein>
    <submittedName>
        <fullName evidence="2">Helix-turn-helix domain-containing protein</fullName>
    </submittedName>
</protein>
<dbReference type="RefSeq" id="WP_375063068.1">
    <property type="nucleotide sequence ID" value="NZ_JBHGBT010000009.1"/>
</dbReference>
<evidence type="ECO:0000313" key="2">
    <source>
        <dbReference type="EMBL" id="MFB4195144.1"/>
    </source>
</evidence>
<dbReference type="PANTHER" id="PTHR30595">
    <property type="entry name" value="GLPR-RELATED TRANSCRIPTIONAL REPRESSOR"/>
    <property type="match status" value="1"/>
</dbReference>
<gene>
    <name evidence="2" type="ORF">ACE11A_12360</name>
</gene>
<dbReference type="Gene3D" id="3.30.950.30">
    <property type="entry name" value="Schlafen, AAA domain"/>
    <property type="match status" value="1"/>
</dbReference>
<dbReference type="EMBL" id="JBHGBT010000009">
    <property type="protein sequence ID" value="MFB4195144.1"/>
    <property type="molecule type" value="Genomic_DNA"/>
</dbReference>
<dbReference type="PANTHER" id="PTHR30595:SF6">
    <property type="entry name" value="SCHLAFEN ALBA-2 DOMAIN-CONTAINING PROTEIN"/>
    <property type="match status" value="1"/>
</dbReference>
<proteinExistence type="predicted"/>
<reference evidence="2 3" key="1">
    <citation type="submission" date="2024-09" db="EMBL/GenBank/DDBJ databases">
        <title>Draft genome sequence of multifaceted antimicrobials producing Streptomyces sp. strain FH1.</title>
        <authorList>
            <person name="Hassan F."/>
            <person name="Ali H."/>
            <person name="Hassan N."/>
            <person name="Nawaz A."/>
        </authorList>
    </citation>
    <scope>NUCLEOTIDE SEQUENCE [LARGE SCALE GENOMIC DNA]</scope>
    <source>
        <strain evidence="2 3">FH1</strain>
    </source>
</reference>
<keyword evidence="3" id="KW-1185">Reference proteome</keyword>
<organism evidence="2 3">
    <name type="scientific">Streptomyces carpaticus</name>
    <dbReference type="NCBI Taxonomy" id="285558"/>
    <lineage>
        <taxon>Bacteria</taxon>
        <taxon>Bacillati</taxon>
        <taxon>Actinomycetota</taxon>
        <taxon>Actinomycetes</taxon>
        <taxon>Kitasatosporales</taxon>
        <taxon>Streptomycetaceae</taxon>
        <taxon>Streptomyces</taxon>
    </lineage>
</organism>
<name>A0ABV4ZP69_9ACTN</name>
<evidence type="ECO:0000313" key="3">
    <source>
        <dbReference type="Proteomes" id="UP001577267"/>
    </source>
</evidence>
<feature type="domain" description="Schlafen AlbA-2" evidence="1">
    <location>
        <begin position="15"/>
        <end position="135"/>
    </location>
</feature>